<feature type="region of interest" description="Disordered" evidence="1">
    <location>
        <begin position="1"/>
        <end position="80"/>
    </location>
</feature>
<reference evidence="2" key="1">
    <citation type="submission" date="2018-10" db="EMBL/GenBank/DDBJ databases">
        <title>Hidden diversity of soil giant viruses.</title>
        <authorList>
            <person name="Schulz F."/>
            <person name="Alteio L."/>
            <person name="Goudeau D."/>
            <person name="Ryan E.M."/>
            <person name="Malmstrom R.R."/>
            <person name="Blanchard J."/>
            <person name="Woyke T."/>
        </authorList>
    </citation>
    <scope>NUCLEOTIDE SEQUENCE</scope>
    <source>
        <strain evidence="2">BAV1</strain>
    </source>
</reference>
<organism evidence="2">
    <name type="scientific">Barrevirus sp</name>
    <dbReference type="NCBI Taxonomy" id="2487763"/>
    <lineage>
        <taxon>Viruses</taxon>
        <taxon>Varidnaviria</taxon>
        <taxon>Bamfordvirae</taxon>
        <taxon>Nucleocytoviricota</taxon>
        <taxon>Megaviricetes</taxon>
        <taxon>Imitervirales</taxon>
        <taxon>Mimiviridae</taxon>
        <taxon>Klosneuvirinae</taxon>
    </lineage>
</organism>
<feature type="compositionally biased region" description="Basic residues" evidence="1">
    <location>
        <begin position="22"/>
        <end position="39"/>
    </location>
</feature>
<feature type="compositionally biased region" description="Low complexity" evidence="1">
    <location>
        <begin position="1"/>
        <end position="21"/>
    </location>
</feature>
<dbReference type="EMBL" id="MK072009">
    <property type="protein sequence ID" value="AYV77109.1"/>
    <property type="molecule type" value="Genomic_DNA"/>
</dbReference>
<protein>
    <submittedName>
        <fullName evidence="2">Uncharacterized protein</fullName>
    </submittedName>
</protein>
<gene>
    <name evidence="2" type="ORF">Barrevirus12_18</name>
</gene>
<sequence>MSSNSTHSSRSSRSSRSSISAHSHHSHISHRSHKSHKSGRSSISSISSVSHKSHRSSISARSSKSSQSSRSSRSNTCRRIRTNIARGVDVRAYGDVSVGPNSPNFFVATLFGKKAKKVGQTRKYNVTNPSNFGQQFKLHNGSLTVTFPNNSEVLYTSPINANVVASFPQLANQVNNPNAQLYTYVGNHYKKDNSNLKWVTKGSLKCVDYIETRAVFLVMVNGSSVTFQEALGANWFLGSKRNGEPIKNDKNKK</sequence>
<evidence type="ECO:0000256" key="1">
    <source>
        <dbReference type="SAM" id="MobiDB-lite"/>
    </source>
</evidence>
<name>A0A3G4ZUL1_9VIRU</name>
<feature type="compositionally biased region" description="Low complexity" evidence="1">
    <location>
        <begin position="40"/>
        <end position="74"/>
    </location>
</feature>
<accession>A0A3G4ZUL1</accession>
<proteinExistence type="predicted"/>
<evidence type="ECO:0000313" key="2">
    <source>
        <dbReference type="EMBL" id="AYV77109.1"/>
    </source>
</evidence>